<dbReference type="RefSeq" id="XP_018269000.1">
    <property type="nucleotide sequence ID" value="XM_018414708.1"/>
</dbReference>
<evidence type="ECO:0000313" key="2">
    <source>
        <dbReference type="EMBL" id="KPV72951.1"/>
    </source>
</evidence>
<name>A0A0P9EUZ9_RHOGW</name>
<dbReference type="GeneID" id="28975156"/>
<sequence length="218" mass="24735">MTAPPSSTSSQQSYNPHEPIARSLDTIHGCPQAGFAAGALRRVVRPLAHYETAVRKPAVERLNTVRARLDLEVREQARRRRLAEDERQRWWDGLLPEERRRLSVRRRRANWQEEIEREHSAWQEGLERRYEEALTREQEADVFERTLASLSAEDHSLSKVGAFPEVKRFASAMVLGPRSGAAFDRRAGSWAHNPVPGDGSGRWGWADGTLVGAASRIH</sequence>
<protein>
    <submittedName>
        <fullName evidence="2">Uncharacterized protein</fullName>
    </submittedName>
</protein>
<accession>A0A0P9EUZ9</accession>
<gene>
    <name evidence="2" type="ORF">RHOBADRAFT_46046</name>
</gene>
<feature type="region of interest" description="Disordered" evidence="1">
    <location>
        <begin position="1"/>
        <end position="22"/>
    </location>
</feature>
<dbReference type="Proteomes" id="UP000053890">
    <property type="component" value="Unassembled WGS sequence"/>
</dbReference>
<dbReference type="EMBL" id="KQ474084">
    <property type="protein sequence ID" value="KPV72951.1"/>
    <property type="molecule type" value="Genomic_DNA"/>
</dbReference>
<organism evidence="2 3">
    <name type="scientific">Rhodotorula graminis (strain WP1)</name>
    <dbReference type="NCBI Taxonomy" id="578459"/>
    <lineage>
        <taxon>Eukaryota</taxon>
        <taxon>Fungi</taxon>
        <taxon>Dikarya</taxon>
        <taxon>Basidiomycota</taxon>
        <taxon>Pucciniomycotina</taxon>
        <taxon>Microbotryomycetes</taxon>
        <taxon>Sporidiobolales</taxon>
        <taxon>Sporidiobolaceae</taxon>
        <taxon>Rhodotorula</taxon>
    </lineage>
</organism>
<reference evidence="2 3" key="1">
    <citation type="journal article" date="2015" name="Front. Microbiol.">
        <title>Genome sequence of the plant growth promoting endophytic yeast Rhodotorula graminis WP1.</title>
        <authorList>
            <person name="Firrincieli A."/>
            <person name="Otillar R."/>
            <person name="Salamov A."/>
            <person name="Schmutz J."/>
            <person name="Khan Z."/>
            <person name="Redman R.S."/>
            <person name="Fleck N.D."/>
            <person name="Lindquist E."/>
            <person name="Grigoriev I.V."/>
            <person name="Doty S.L."/>
        </authorList>
    </citation>
    <scope>NUCLEOTIDE SEQUENCE [LARGE SCALE GENOMIC DNA]</scope>
    <source>
        <strain evidence="2 3">WP1</strain>
    </source>
</reference>
<feature type="compositionally biased region" description="Low complexity" evidence="1">
    <location>
        <begin position="1"/>
        <end position="13"/>
    </location>
</feature>
<evidence type="ECO:0000256" key="1">
    <source>
        <dbReference type="SAM" id="MobiDB-lite"/>
    </source>
</evidence>
<keyword evidence="3" id="KW-1185">Reference proteome</keyword>
<evidence type="ECO:0000313" key="3">
    <source>
        <dbReference type="Proteomes" id="UP000053890"/>
    </source>
</evidence>
<proteinExistence type="predicted"/>
<dbReference type="AlphaFoldDB" id="A0A0P9EUZ9"/>